<keyword evidence="5 9" id="KW-0812">Transmembrane</keyword>
<dbReference type="InterPro" id="IPR055348">
    <property type="entry name" value="DctQ"/>
</dbReference>
<name>A0A1E7Z7Y7_9ALTE</name>
<feature type="transmembrane region" description="Helical" evidence="9">
    <location>
        <begin position="120"/>
        <end position="139"/>
    </location>
</feature>
<dbReference type="GO" id="GO:0005886">
    <property type="term" value="C:plasma membrane"/>
    <property type="evidence" value="ECO:0007669"/>
    <property type="project" value="UniProtKB-SubCell"/>
</dbReference>
<evidence type="ECO:0000256" key="3">
    <source>
        <dbReference type="ARBA" id="ARBA00022475"/>
    </source>
</evidence>
<dbReference type="Pfam" id="PF04290">
    <property type="entry name" value="DctQ"/>
    <property type="match status" value="1"/>
</dbReference>
<keyword evidence="4 9" id="KW-0997">Cell inner membrane</keyword>
<evidence type="ECO:0000256" key="9">
    <source>
        <dbReference type="RuleBase" id="RU369079"/>
    </source>
</evidence>
<accession>A0A1E7Z7Y7</accession>
<reference evidence="11 12" key="1">
    <citation type="submission" date="2016-08" db="EMBL/GenBank/DDBJ databases">
        <authorList>
            <person name="Seilhamer J.J."/>
        </authorList>
    </citation>
    <scope>NUCLEOTIDE SEQUENCE [LARGE SCALE GENOMIC DNA]</scope>
    <source>
        <strain evidence="11 12">KCTC 42603</strain>
    </source>
</reference>
<feature type="transmembrane region" description="Helical" evidence="9">
    <location>
        <begin position="82"/>
        <end position="100"/>
    </location>
</feature>
<dbReference type="AlphaFoldDB" id="A0A1E7Z7Y7"/>
<keyword evidence="3" id="KW-1003">Cell membrane</keyword>
<organism evidence="11 12">
    <name type="scientific">Alteromonas confluentis</name>
    <dbReference type="NCBI Taxonomy" id="1656094"/>
    <lineage>
        <taxon>Bacteria</taxon>
        <taxon>Pseudomonadati</taxon>
        <taxon>Pseudomonadota</taxon>
        <taxon>Gammaproteobacteria</taxon>
        <taxon>Alteromonadales</taxon>
        <taxon>Alteromonadaceae</taxon>
        <taxon>Alteromonas/Salinimonas group</taxon>
        <taxon>Alteromonas</taxon>
    </lineage>
</organism>
<proteinExistence type="inferred from homology"/>
<evidence type="ECO:0000256" key="5">
    <source>
        <dbReference type="ARBA" id="ARBA00022692"/>
    </source>
</evidence>
<keyword evidence="6 9" id="KW-1133">Transmembrane helix</keyword>
<comment type="function">
    <text evidence="9">Part of the tripartite ATP-independent periplasmic (TRAP) transport system.</text>
</comment>
<dbReference type="EMBL" id="MDHN01000037">
    <property type="protein sequence ID" value="OFC69636.1"/>
    <property type="molecule type" value="Genomic_DNA"/>
</dbReference>
<evidence type="ECO:0000259" key="10">
    <source>
        <dbReference type="Pfam" id="PF04290"/>
    </source>
</evidence>
<dbReference type="Proteomes" id="UP000175691">
    <property type="component" value="Unassembled WGS sequence"/>
</dbReference>
<evidence type="ECO:0000256" key="8">
    <source>
        <dbReference type="ARBA" id="ARBA00038436"/>
    </source>
</evidence>
<evidence type="ECO:0000256" key="7">
    <source>
        <dbReference type="ARBA" id="ARBA00023136"/>
    </source>
</evidence>
<dbReference type="STRING" id="1656094.BFC18_16310"/>
<dbReference type="InterPro" id="IPR007387">
    <property type="entry name" value="TRAP_DctQ"/>
</dbReference>
<keyword evidence="7 9" id="KW-0472">Membrane</keyword>
<dbReference type="PANTHER" id="PTHR35011:SF2">
    <property type="entry name" value="2,3-DIKETO-L-GULONATE TRAP TRANSPORTER SMALL PERMEASE PROTEIN YIAM"/>
    <property type="match status" value="1"/>
</dbReference>
<sequence length="160" mass="18281">MTLFNNIQRVFCLILLSAIVLLVFSAACMRTVGYPIIWSVDVAQLLFAWLTMLAANQTLIRAEHAGVDMFTRRLSERGRYRLFWFFDVIMMLILAVIVWFGFELVSENPQRTLGSTDIPYFWVTLAFPTGAAIMIISLIHRLMFRRIGACIAPQLEGDAQ</sequence>
<comment type="subcellular location">
    <subcellularLocation>
        <location evidence="1 9">Cell inner membrane</location>
        <topology evidence="1 9">Multi-pass membrane protein</topology>
    </subcellularLocation>
</comment>
<comment type="caution">
    <text evidence="9">Lacks conserved residue(s) required for the propagation of feature annotation.</text>
</comment>
<comment type="similarity">
    <text evidence="8 9">Belongs to the TRAP transporter small permease family.</text>
</comment>
<evidence type="ECO:0000313" key="12">
    <source>
        <dbReference type="Proteomes" id="UP000175691"/>
    </source>
</evidence>
<keyword evidence="2 9" id="KW-0813">Transport</keyword>
<keyword evidence="12" id="KW-1185">Reference proteome</keyword>
<feature type="transmembrane region" description="Helical" evidence="9">
    <location>
        <begin position="35"/>
        <end position="55"/>
    </location>
</feature>
<dbReference type="GO" id="GO:0022857">
    <property type="term" value="F:transmembrane transporter activity"/>
    <property type="evidence" value="ECO:0007669"/>
    <property type="project" value="UniProtKB-UniRule"/>
</dbReference>
<feature type="domain" description="Tripartite ATP-independent periplasmic transporters DctQ component" evidence="10">
    <location>
        <begin position="19"/>
        <end position="142"/>
    </location>
</feature>
<dbReference type="GO" id="GO:0015740">
    <property type="term" value="P:C4-dicarboxylate transport"/>
    <property type="evidence" value="ECO:0007669"/>
    <property type="project" value="TreeGrafter"/>
</dbReference>
<evidence type="ECO:0000256" key="4">
    <source>
        <dbReference type="ARBA" id="ARBA00022519"/>
    </source>
</evidence>
<comment type="caution">
    <text evidence="11">The sequence shown here is derived from an EMBL/GenBank/DDBJ whole genome shotgun (WGS) entry which is preliminary data.</text>
</comment>
<comment type="subunit">
    <text evidence="9">The complex comprises the extracytoplasmic solute receptor protein and the two transmembrane proteins.</text>
</comment>
<gene>
    <name evidence="11" type="ORF">BFC18_16310</name>
</gene>
<evidence type="ECO:0000256" key="6">
    <source>
        <dbReference type="ARBA" id="ARBA00022989"/>
    </source>
</evidence>
<protein>
    <recommendedName>
        <fullName evidence="9">TRAP transporter small permease protein</fullName>
    </recommendedName>
</protein>
<evidence type="ECO:0000256" key="2">
    <source>
        <dbReference type="ARBA" id="ARBA00022448"/>
    </source>
</evidence>
<dbReference type="RefSeq" id="WP_070126437.1">
    <property type="nucleotide sequence ID" value="NZ_MDHN01000037.1"/>
</dbReference>
<dbReference type="OrthoDB" id="2085311at2"/>
<dbReference type="PANTHER" id="PTHR35011">
    <property type="entry name" value="2,3-DIKETO-L-GULONATE TRAP TRANSPORTER SMALL PERMEASE PROTEIN YIAM"/>
    <property type="match status" value="1"/>
</dbReference>
<evidence type="ECO:0000256" key="1">
    <source>
        <dbReference type="ARBA" id="ARBA00004429"/>
    </source>
</evidence>
<evidence type="ECO:0000313" key="11">
    <source>
        <dbReference type="EMBL" id="OFC69636.1"/>
    </source>
</evidence>